<proteinExistence type="predicted"/>
<dbReference type="Proteomes" id="UP000772434">
    <property type="component" value="Unassembled WGS sequence"/>
</dbReference>
<dbReference type="InterPro" id="IPR014710">
    <property type="entry name" value="RmlC-like_jellyroll"/>
</dbReference>
<organism evidence="1 2">
    <name type="scientific">Rhodocollybia butyracea</name>
    <dbReference type="NCBI Taxonomy" id="206335"/>
    <lineage>
        <taxon>Eukaryota</taxon>
        <taxon>Fungi</taxon>
        <taxon>Dikarya</taxon>
        <taxon>Basidiomycota</taxon>
        <taxon>Agaricomycotina</taxon>
        <taxon>Agaricomycetes</taxon>
        <taxon>Agaricomycetidae</taxon>
        <taxon>Agaricales</taxon>
        <taxon>Marasmiineae</taxon>
        <taxon>Omphalotaceae</taxon>
        <taxon>Rhodocollybia</taxon>
    </lineage>
</organism>
<accession>A0A9P5U2T1</accession>
<dbReference type="EMBL" id="JADNRY010000137">
    <property type="protein sequence ID" value="KAF9063857.1"/>
    <property type="molecule type" value="Genomic_DNA"/>
</dbReference>
<evidence type="ECO:0000313" key="2">
    <source>
        <dbReference type="Proteomes" id="UP000772434"/>
    </source>
</evidence>
<keyword evidence="2" id="KW-1185">Reference proteome</keyword>
<evidence type="ECO:0000313" key="1">
    <source>
        <dbReference type="EMBL" id="KAF9063857.1"/>
    </source>
</evidence>
<protein>
    <submittedName>
        <fullName evidence="1">Uncharacterized protein</fullName>
    </submittedName>
</protein>
<sequence>MAPIRAYYLPADSASTTDTSRPAQELGYPVTQEGCAVGVDLEVEKNAATLTPEMVALLMKLLHSASSDICTTKDAAAVVASGTPSLHIEDVIEKAWIQLDIVPGTFIRFPAGAKFRLTFDEKNRKAAGIVFFKETIHNHGLLRRARLRIIRSVKLISTLRLLYRSTMMTVLERAYC</sequence>
<dbReference type="Gene3D" id="2.60.120.10">
    <property type="entry name" value="Jelly Rolls"/>
    <property type="match status" value="1"/>
</dbReference>
<gene>
    <name evidence="1" type="ORF">BDP27DRAFT_1367716</name>
</gene>
<reference evidence="1" key="1">
    <citation type="submission" date="2020-11" db="EMBL/GenBank/DDBJ databases">
        <authorList>
            <consortium name="DOE Joint Genome Institute"/>
            <person name="Ahrendt S."/>
            <person name="Riley R."/>
            <person name="Andreopoulos W."/>
            <person name="Labutti K."/>
            <person name="Pangilinan J."/>
            <person name="Ruiz-Duenas F.J."/>
            <person name="Barrasa J.M."/>
            <person name="Sanchez-Garcia M."/>
            <person name="Camarero S."/>
            <person name="Miyauchi S."/>
            <person name="Serrano A."/>
            <person name="Linde D."/>
            <person name="Babiker R."/>
            <person name="Drula E."/>
            <person name="Ayuso-Fernandez I."/>
            <person name="Pacheco R."/>
            <person name="Padilla G."/>
            <person name="Ferreira P."/>
            <person name="Barriuso J."/>
            <person name="Kellner H."/>
            <person name="Castanera R."/>
            <person name="Alfaro M."/>
            <person name="Ramirez L."/>
            <person name="Pisabarro A.G."/>
            <person name="Kuo A."/>
            <person name="Tritt A."/>
            <person name="Lipzen A."/>
            <person name="He G."/>
            <person name="Yan M."/>
            <person name="Ng V."/>
            <person name="Cullen D."/>
            <person name="Martin F."/>
            <person name="Rosso M.-N."/>
            <person name="Henrissat B."/>
            <person name="Hibbett D."/>
            <person name="Martinez A.T."/>
            <person name="Grigoriev I.V."/>
        </authorList>
    </citation>
    <scope>NUCLEOTIDE SEQUENCE</scope>
    <source>
        <strain evidence="1">AH 40177</strain>
    </source>
</reference>
<name>A0A9P5U2T1_9AGAR</name>
<dbReference type="AlphaFoldDB" id="A0A9P5U2T1"/>
<comment type="caution">
    <text evidence="1">The sequence shown here is derived from an EMBL/GenBank/DDBJ whole genome shotgun (WGS) entry which is preliminary data.</text>
</comment>